<name>K9P8L4_CYAGP</name>
<sequence length="125" mass="14116">MNETGNGGVFTEENDKLRDKLIGSWTVNQSAQHVMYLFDDRQAGRWLEDGHTERSFAYEVISANIETLTMIIKFNSGTSFHHKQLAFSPDFQYLTAKISTSGPSGPFGISEYWEKLSNLSMIDPS</sequence>
<dbReference type="HOGENOM" id="CLU_1988936_0_0_3"/>
<evidence type="ECO:0000313" key="1">
    <source>
        <dbReference type="EMBL" id="AFY29061.1"/>
    </source>
</evidence>
<dbReference type="AlphaFoldDB" id="K9P8L4"/>
<protein>
    <submittedName>
        <fullName evidence="1">Uncharacterized protein</fullName>
    </submittedName>
</protein>
<evidence type="ECO:0000313" key="2">
    <source>
        <dbReference type="Proteomes" id="UP000010388"/>
    </source>
</evidence>
<dbReference type="Proteomes" id="UP000010388">
    <property type="component" value="Chromosome"/>
</dbReference>
<gene>
    <name evidence="1" type="ordered locus">Cyagr_1932</name>
</gene>
<dbReference type="KEGG" id="cgc:Cyagr_1932"/>
<proteinExistence type="predicted"/>
<dbReference type="EMBL" id="CP003495">
    <property type="protein sequence ID" value="AFY29061.1"/>
    <property type="molecule type" value="Genomic_DNA"/>
</dbReference>
<organism evidence="1 2">
    <name type="scientific">Cyanobium gracile (strain ATCC 27147 / PCC 6307)</name>
    <dbReference type="NCBI Taxonomy" id="292564"/>
    <lineage>
        <taxon>Bacteria</taxon>
        <taxon>Bacillati</taxon>
        <taxon>Cyanobacteriota</taxon>
        <taxon>Cyanophyceae</taxon>
        <taxon>Synechococcales</taxon>
        <taxon>Prochlorococcaceae</taxon>
        <taxon>Cyanobium</taxon>
    </lineage>
</organism>
<accession>K9P8L4</accession>
<reference evidence="2" key="1">
    <citation type="journal article" date="2013" name="Proc. Natl. Acad. Sci. U.S.A.">
        <title>Improving the coverage of the cyanobacterial phylum using diversity-driven genome sequencing.</title>
        <authorList>
            <person name="Shih P.M."/>
            <person name="Wu D."/>
            <person name="Latifi A."/>
            <person name="Axen S.D."/>
            <person name="Fewer D.P."/>
            <person name="Talla E."/>
            <person name="Calteau A."/>
            <person name="Cai F."/>
            <person name="Tandeau de Marsac N."/>
            <person name="Rippka R."/>
            <person name="Herdman M."/>
            <person name="Sivonen K."/>
            <person name="Coursin T."/>
            <person name="Laurent T."/>
            <person name="Goodwin L."/>
            <person name="Nolan M."/>
            <person name="Davenport K.W."/>
            <person name="Han C.S."/>
            <person name="Rubin E.M."/>
            <person name="Eisen J.A."/>
            <person name="Woyke T."/>
            <person name="Gugger M."/>
            <person name="Kerfeld C.A."/>
        </authorList>
    </citation>
    <scope>NUCLEOTIDE SEQUENCE [LARGE SCALE GENOMIC DNA]</scope>
    <source>
        <strain evidence="2">ATCC 27147 / PCC 6307</strain>
    </source>
</reference>